<dbReference type="InterPro" id="IPR018939">
    <property type="entry name" value="Autophagy-rel_prot_27"/>
</dbReference>
<keyword evidence="13" id="KW-1015">Disulfide bond</keyword>
<feature type="signal peptide" evidence="16">
    <location>
        <begin position="1"/>
        <end position="44"/>
    </location>
</feature>
<evidence type="ECO:0000256" key="7">
    <source>
        <dbReference type="ARBA" id="ARBA00022729"/>
    </source>
</evidence>
<dbReference type="PANTHER" id="PTHR45011:SF1">
    <property type="entry name" value="DAP3-BINDING CELL DEATH ENHANCER 1"/>
    <property type="match status" value="1"/>
</dbReference>
<dbReference type="EMBL" id="KQ965830">
    <property type="protein sequence ID" value="KXS10313.1"/>
    <property type="molecule type" value="Genomic_DNA"/>
</dbReference>
<organism evidence="18 19">
    <name type="scientific">Gonapodya prolifera (strain JEL478)</name>
    <name type="common">Monoblepharis prolifera</name>
    <dbReference type="NCBI Taxonomy" id="1344416"/>
    <lineage>
        <taxon>Eukaryota</taxon>
        <taxon>Fungi</taxon>
        <taxon>Fungi incertae sedis</taxon>
        <taxon>Chytridiomycota</taxon>
        <taxon>Chytridiomycota incertae sedis</taxon>
        <taxon>Monoblepharidomycetes</taxon>
        <taxon>Monoblepharidales</taxon>
        <taxon>Gonapodyaceae</taxon>
        <taxon>Gonapodya</taxon>
    </lineage>
</organism>
<dbReference type="InterPro" id="IPR052748">
    <property type="entry name" value="ISR_Activator"/>
</dbReference>
<evidence type="ECO:0000256" key="12">
    <source>
        <dbReference type="ARBA" id="ARBA00023136"/>
    </source>
</evidence>
<dbReference type="Gene3D" id="2.70.130.10">
    <property type="entry name" value="Mannose-6-phosphate receptor binding domain"/>
    <property type="match status" value="1"/>
</dbReference>
<name>A0A139A1S0_GONPJ</name>
<evidence type="ECO:0000256" key="11">
    <source>
        <dbReference type="ARBA" id="ARBA00023128"/>
    </source>
</evidence>
<dbReference type="Gene3D" id="3.30.200.20">
    <property type="entry name" value="Phosphorylase Kinase, domain 1"/>
    <property type="match status" value="1"/>
</dbReference>
<dbReference type="InterPro" id="IPR044865">
    <property type="entry name" value="MRH_dom"/>
</dbReference>
<evidence type="ECO:0000256" key="8">
    <source>
        <dbReference type="ARBA" id="ARBA00022989"/>
    </source>
</evidence>
<evidence type="ECO:0000256" key="16">
    <source>
        <dbReference type="SAM" id="SignalP"/>
    </source>
</evidence>
<dbReference type="OrthoDB" id="442451at2759"/>
<evidence type="ECO:0000256" key="1">
    <source>
        <dbReference type="ARBA" id="ARBA00004304"/>
    </source>
</evidence>
<evidence type="ECO:0000256" key="9">
    <source>
        <dbReference type="ARBA" id="ARBA00023006"/>
    </source>
</evidence>
<dbReference type="InterPro" id="IPR011009">
    <property type="entry name" value="Kinase-like_dom_sf"/>
</dbReference>
<keyword evidence="7 16" id="KW-0732">Signal</keyword>
<dbReference type="PROSITE" id="PS51914">
    <property type="entry name" value="MRH"/>
    <property type="match status" value="1"/>
</dbReference>
<dbReference type="Pfam" id="PF09451">
    <property type="entry name" value="ATG27"/>
    <property type="match status" value="1"/>
</dbReference>
<evidence type="ECO:0000313" key="18">
    <source>
        <dbReference type="EMBL" id="KXS10313.1"/>
    </source>
</evidence>
<dbReference type="PANTHER" id="PTHR45011">
    <property type="entry name" value="DAP3-BINDING CELL DEATH ENHANCER 1"/>
    <property type="match status" value="1"/>
</dbReference>
<accession>A0A139A1S0</accession>
<dbReference type="GO" id="GO:0006914">
    <property type="term" value="P:autophagy"/>
    <property type="evidence" value="ECO:0007669"/>
    <property type="project" value="UniProtKB-KW"/>
</dbReference>
<gene>
    <name evidence="18" type="ORF">M427DRAFT_74292</name>
</gene>
<feature type="transmembrane region" description="Helical" evidence="15">
    <location>
        <begin position="225"/>
        <end position="248"/>
    </location>
</feature>
<evidence type="ECO:0000256" key="6">
    <source>
        <dbReference type="ARBA" id="ARBA00022692"/>
    </source>
</evidence>
<dbReference type="SMART" id="SM00671">
    <property type="entry name" value="SEL1"/>
    <property type="match status" value="7"/>
</dbReference>
<reference evidence="18 19" key="1">
    <citation type="journal article" date="2015" name="Genome Biol. Evol.">
        <title>Phylogenomic analyses indicate that early fungi evolved digesting cell walls of algal ancestors of land plants.</title>
        <authorList>
            <person name="Chang Y."/>
            <person name="Wang S."/>
            <person name="Sekimoto S."/>
            <person name="Aerts A.L."/>
            <person name="Choi C."/>
            <person name="Clum A."/>
            <person name="LaButti K.M."/>
            <person name="Lindquist E.A."/>
            <person name="Yee Ngan C."/>
            <person name="Ohm R.A."/>
            <person name="Salamov A.A."/>
            <person name="Grigoriev I.V."/>
            <person name="Spatafora J.W."/>
            <person name="Berbee M.L."/>
        </authorList>
    </citation>
    <scope>NUCLEOTIDE SEQUENCE [LARGE SCALE GENOMIC DNA]</scope>
    <source>
        <strain evidence="18 19">JEL478</strain>
    </source>
</reference>
<dbReference type="SUPFAM" id="SSF56112">
    <property type="entry name" value="Protein kinase-like (PK-like)"/>
    <property type="match status" value="1"/>
</dbReference>
<dbReference type="GO" id="GO:0030659">
    <property type="term" value="C:cytoplasmic vesicle membrane"/>
    <property type="evidence" value="ECO:0007669"/>
    <property type="project" value="UniProtKB-SubCell"/>
</dbReference>
<evidence type="ECO:0000256" key="15">
    <source>
        <dbReference type="SAM" id="Phobius"/>
    </source>
</evidence>
<evidence type="ECO:0000259" key="17">
    <source>
        <dbReference type="PROSITE" id="PS51914"/>
    </source>
</evidence>
<dbReference type="Proteomes" id="UP000070544">
    <property type="component" value="Unassembled WGS sequence"/>
</dbReference>
<proteinExistence type="inferred from homology"/>
<dbReference type="Gene3D" id="1.25.40.10">
    <property type="entry name" value="Tetratricopeptide repeat domain"/>
    <property type="match status" value="1"/>
</dbReference>
<feature type="chain" id="PRO_5007295859" description="Autophagy-related protein 27" evidence="16">
    <location>
        <begin position="45"/>
        <end position="701"/>
    </location>
</feature>
<evidence type="ECO:0000256" key="14">
    <source>
        <dbReference type="ARBA" id="ARBA00023329"/>
    </source>
</evidence>
<keyword evidence="19" id="KW-1185">Reference proteome</keyword>
<dbReference type="GO" id="GO:0004672">
    <property type="term" value="F:protein kinase activity"/>
    <property type="evidence" value="ECO:0007669"/>
    <property type="project" value="InterPro"/>
</dbReference>
<evidence type="ECO:0000256" key="10">
    <source>
        <dbReference type="ARBA" id="ARBA00023034"/>
    </source>
</evidence>
<dbReference type="InterPro" id="IPR006597">
    <property type="entry name" value="Sel1-like"/>
</dbReference>
<dbReference type="AlphaFoldDB" id="A0A139A1S0"/>
<comment type="subcellular location">
    <subcellularLocation>
        <location evidence="2">Cytoplasmic vesicle membrane</location>
        <topology evidence="2">Single-pass type I membrane protein</topology>
    </subcellularLocation>
    <subcellularLocation>
        <location evidence="3">Golgi apparatus membrane</location>
        <topology evidence="3">Single-pass type I membrane protein</topology>
    </subcellularLocation>
    <subcellularLocation>
        <location evidence="1">Mitochondrion membrane</location>
        <topology evidence="1">Single-pass membrane protein</topology>
    </subcellularLocation>
</comment>
<feature type="domain" description="MRH" evidence="17">
    <location>
        <begin position="45"/>
        <end position="204"/>
    </location>
</feature>
<dbReference type="GO" id="GO:0000139">
    <property type="term" value="C:Golgi membrane"/>
    <property type="evidence" value="ECO:0007669"/>
    <property type="project" value="UniProtKB-SubCell"/>
</dbReference>
<dbReference type="InterPro" id="IPR001245">
    <property type="entry name" value="Ser-Thr/Tyr_kinase_cat_dom"/>
</dbReference>
<keyword evidence="10" id="KW-0333">Golgi apparatus</keyword>
<dbReference type="InterPro" id="IPR009011">
    <property type="entry name" value="Man6P_isomerase_rcpt-bd_dom_sf"/>
</dbReference>
<evidence type="ECO:0000256" key="3">
    <source>
        <dbReference type="ARBA" id="ARBA00004614"/>
    </source>
</evidence>
<keyword evidence="14" id="KW-0968">Cytoplasmic vesicle</keyword>
<dbReference type="GO" id="GO:0031966">
    <property type="term" value="C:mitochondrial membrane"/>
    <property type="evidence" value="ECO:0007669"/>
    <property type="project" value="UniProtKB-SubCell"/>
</dbReference>
<evidence type="ECO:0000256" key="2">
    <source>
        <dbReference type="ARBA" id="ARBA00004358"/>
    </source>
</evidence>
<keyword evidence="8 15" id="KW-1133">Transmembrane helix</keyword>
<evidence type="ECO:0000256" key="5">
    <source>
        <dbReference type="ARBA" id="ARBA00013776"/>
    </source>
</evidence>
<keyword evidence="6 15" id="KW-0812">Transmembrane</keyword>
<evidence type="ECO:0000256" key="4">
    <source>
        <dbReference type="ARBA" id="ARBA00005363"/>
    </source>
</evidence>
<keyword evidence="12 15" id="KW-0472">Membrane</keyword>
<dbReference type="InterPro" id="IPR011990">
    <property type="entry name" value="TPR-like_helical_dom_sf"/>
</dbReference>
<protein>
    <recommendedName>
        <fullName evidence="5">Autophagy-related protein 27</fullName>
    </recommendedName>
</protein>
<comment type="similarity">
    <text evidence="4">Belongs to the ATG27 family.</text>
</comment>
<keyword evidence="9" id="KW-0072">Autophagy</keyword>
<dbReference type="SUPFAM" id="SSF81901">
    <property type="entry name" value="HCP-like"/>
    <property type="match status" value="2"/>
</dbReference>
<dbReference type="Pfam" id="PF07714">
    <property type="entry name" value="PK_Tyr_Ser-Thr"/>
    <property type="match status" value="1"/>
</dbReference>
<keyword evidence="11" id="KW-0496">Mitochondrion</keyword>
<evidence type="ECO:0000313" key="19">
    <source>
        <dbReference type="Proteomes" id="UP000070544"/>
    </source>
</evidence>
<dbReference type="Pfam" id="PF08238">
    <property type="entry name" value="Sel1"/>
    <property type="match status" value="8"/>
</dbReference>
<sequence>MLSPNSNLNTTPVSHRPKPCPRLLPAWLLLVLGCFVFSPHPSFAWNCSTIGPPSSPSSHWDISTLAGVHTIERNESFRISKNVYRYSWSLCNPLPVDEKDKDNQCPEGAWACEMVLNVKDQYPNRTIDIVTLAGNPKAPPEWEVSEISGGVRLCMVGADPGVRTEVSLECGEATNPVNWTAQIVKNEGNVTFSVNVRTQAGCKLSAPAPAPPPPSPPSSSRGMSAFFTVLFILLGVYFGVGTLVNIMIGHKRGLQAVPHVEVLRNMGEAVWDSTSLLLAVHKQEVMALSSILEKNAADVPTQAREEITALTTAFPVEATVRNLPLSGAIPPVAASESPRVGKSSSNKTKLSKIPEMWEMRESDLVVCPEETLGTGAYGYVCRGKWLKAIDVAVKVVRFENGYDEKSFDDEATMWHNLTSPSVLPLYGAVKFFDFYDNGEEIPQSHEQAAKWYLEAAKRGHAEAQYNLGVSHDTSEGVAKNYETAVEWYHAAANQGHLAAFHNLGWCYEWGHGVPQNSQEALTNYHKAANNGHLKSLVKLGNFFLKGGLGVVKGTTQAVMWYCKVAEQGSIDAWANLGSCYNYGKGVQQDYNQAVKYFREAALQGHAGAQHNLGLCYLKGHGVAHAPQQAVKWYTKAALQGLVEAQENLAECYMKENGVKDVQQAVIWYRRAANKGKKSAMLALGNCLATGRAVAKDYDRAV</sequence>
<dbReference type="STRING" id="1344416.A0A139A1S0"/>
<evidence type="ECO:0000256" key="13">
    <source>
        <dbReference type="ARBA" id="ARBA00023157"/>
    </source>
</evidence>